<dbReference type="SUPFAM" id="SSF52540">
    <property type="entry name" value="P-loop containing nucleoside triphosphate hydrolases"/>
    <property type="match status" value="1"/>
</dbReference>
<dbReference type="Gene3D" id="3.40.50.300">
    <property type="entry name" value="P-loop containing nucleotide triphosphate hydrolases"/>
    <property type="match status" value="1"/>
</dbReference>
<gene>
    <name evidence="1" type="ORF">GGQ54_001765</name>
</gene>
<comment type="caution">
    <text evidence="1">The sequence shown here is derived from an EMBL/GenBank/DDBJ whole genome shotgun (WGS) entry which is preliminary data.</text>
</comment>
<name>A0A7Z0D9G5_9ACTN</name>
<dbReference type="CDD" id="cd02019">
    <property type="entry name" value="NK"/>
    <property type="match status" value="1"/>
</dbReference>
<dbReference type="Pfam" id="PF13671">
    <property type="entry name" value="AAA_33"/>
    <property type="match status" value="1"/>
</dbReference>
<dbReference type="RefSeq" id="WP_179445059.1">
    <property type="nucleotide sequence ID" value="NZ_JACBZS010000001.1"/>
</dbReference>
<accession>A0A7Z0D9G5</accession>
<evidence type="ECO:0000313" key="2">
    <source>
        <dbReference type="Proteomes" id="UP000527616"/>
    </source>
</evidence>
<keyword evidence="1" id="KW-0418">Kinase</keyword>
<proteinExistence type="predicted"/>
<dbReference type="GO" id="GO:0016301">
    <property type="term" value="F:kinase activity"/>
    <property type="evidence" value="ECO:0007669"/>
    <property type="project" value="UniProtKB-KW"/>
</dbReference>
<dbReference type="Proteomes" id="UP000527616">
    <property type="component" value="Unassembled WGS sequence"/>
</dbReference>
<dbReference type="AlphaFoldDB" id="A0A7Z0D9G5"/>
<protein>
    <submittedName>
        <fullName evidence="1">Putative kinase</fullName>
    </submittedName>
</protein>
<keyword evidence="2" id="KW-1185">Reference proteome</keyword>
<sequence>MIPSSRAPADLVLLGGVPGAGKSTALRALAARRGDLRILDSEQTRARLAAGLRHGLAYRYYRPLVHLLHHLAVLARVLIGPRARLVVHDPGTRGWTRRLLLRIARWRGWTPSVVFIDVARSDALAGQVARQRMVRAGAFDRHWATWSGLRVGAVAGVLADEPWRAVRVADRRGAVRALLGEFGLTGAGAGPVVPALAA</sequence>
<keyword evidence="1" id="KW-0808">Transferase</keyword>
<evidence type="ECO:0000313" key="1">
    <source>
        <dbReference type="EMBL" id="NYI71205.1"/>
    </source>
</evidence>
<reference evidence="1 2" key="1">
    <citation type="submission" date="2020-07" db="EMBL/GenBank/DDBJ databases">
        <title>Sequencing the genomes of 1000 actinobacteria strains.</title>
        <authorList>
            <person name="Klenk H.-P."/>
        </authorList>
    </citation>
    <scope>NUCLEOTIDE SEQUENCE [LARGE SCALE GENOMIC DNA]</scope>
    <source>
        <strain evidence="1 2">DSM 103164</strain>
    </source>
</reference>
<dbReference type="EMBL" id="JACBZS010000001">
    <property type="protein sequence ID" value="NYI71205.1"/>
    <property type="molecule type" value="Genomic_DNA"/>
</dbReference>
<dbReference type="InterPro" id="IPR027417">
    <property type="entry name" value="P-loop_NTPase"/>
</dbReference>
<organism evidence="1 2">
    <name type="scientific">Naumannella cuiyingiana</name>
    <dbReference type="NCBI Taxonomy" id="1347891"/>
    <lineage>
        <taxon>Bacteria</taxon>
        <taxon>Bacillati</taxon>
        <taxon>Actinomycetota</taxon>
        <taxon>Actinomycetes</taxon>
        <taxon>Propionibacteriales</taxon>
        <taxon>Propionibacteriaceae</taxon>
        <taxon>Naumannella</taxon>
    </lineage>
</organism>